<organism evidence="1 2">
    <name type="scientific">Herbaspirillum rubrisubalbicans Os34</name>
    <dbReference type="NCBI Taxonomy" id="1235827"/>
    <lineage>
        <taxon>Bacteria</taxon>
        <taxon>Pseudomonadati</taxon>
        <taxon>Pseudomonadota</taxon>
        <taxon>Betaproteobacteria</taxon>
        <taxon>Burkholderiales</taxon>
        <taxon>Oxalobacteraceae</taxon>
        <taxon>Herbaspirillum</taxon>
    </lineage>
</organism>
<accession>A0A6M3ZX55</accession>
<dbReference type="EMBL" id="CP008956">
    <property type="protein sequence ID" value="QJQ02480.1"/>
    <property type="molecule type" value="Genomic_DNA"/>
</dbReference>
<protein>
    <submittedName>
        <fullName evidence="1">Arylsulfatase</fullName>
    </submittedName>
</protein>
<dbReference type="RefSeq" id="WP_017455532.1">
    <property type="nucleotide sequence ID" value="NZ_CP008956.1"/>
</dbReference>
<gene>
    <name evidence="1" type="ORF">C798_20275</name>
</gene>
<evidence type="ECO:0000313" key="2">
    <source>
        <dbReference type="Proteomes" id="UP000501648"/>
    </source>
</evidence>
<dbReference type="Proteomes" id="UP000501648">
    <property type="component" value="Chromosome"/>
</dbReference>
<proteinExistence type="predicted"/>
<reference evidence="1 2" key="1">
    <citation type="journal article" date="2012" name="J. Bacteriol.">
        <title>Genome sequence of the pathogenic Herbaspirillum seropedicae strain Os34, isolated from rice roots.</title>
        <authorList>
            <person name="Ye W."/>
            <person name="Ye S."/>
            <person name="Liu J."/>
            <person name="Chang S."/>
            <person name="Chen M."/>
            <person name="Zhu B."/>
            <person name="Guo L."/>
            <person name="An Q."/>
        </authorList>
    </citation>
    <scope>NUCLEOTIDE SEQUENCE [LARGE SCALE GENOMIC DNA]</scope>
    <source>
        <strain evidence="1 2">Os34</strain>
    </source>
</reference>
<name>A0A6M3ZX55_9BURK</name>
<evidence type="ECO:0000313" key="1">
    <source>
        <dbReference type="EMBL" id="QJQ02480.1"/>
    </source>
</evidence>
<dbReference type="AlphaFoldDB" id="A0A6M3ZX55"/>
<sequence length="214" mass="22662">MPISLLHTIAANQPVFDQAAHELDIPAGQLHHVNLSTLREAVVAAGGFTDELRFQLRNQLQVLAAQSDAILVTCATLGAAVDGMADIAVPVIRADAALARAATAQSGRLTVLCAAQAALPGVQALFCAQEKSAELITVTHVPVVWRFFIEGDTERCHASITTAIEEAYADGADVVALAHPWMAATPTSVQGRQTFDVARAAFAELLAAPRLHWR</sequence>